<dbReference type="PANTHER" id="PTHR24235:SF29">
    <property type="entry name" value="GH23382P"/>
    <property type="match status" value="1"/>
</dbReference>
<evidence type="ECO:0000259" key="12">
    <source>
        <dbReference type="PROSITE" id="PS50262"/>
    </source>
</evidence>
<feature type="transmembrane region" description="Helical" evidence="11">
    <location>
        <begin position="27"/>
        <end position="48"/>
    </location>
</feature>
<dbReference type="PANTHER" id="PTHR24235">
    <property type="entry name" value="NEUROPEPTIDE Y RECEPTOR"/>
    <property type="match status" value="1"/>
</dbReference>
<accession>A0A443S287</accession>
<keyword evidence="8 9" id="KW-0807">Transducer</keyword>
<dbReference type="PRINTS" id="PR00237">
    <property type="entry name" value="GPCRRHODOPSN"/>
</dbReference>
<protein>
    <submittedName>
        <fullName evidence="13">Putative G-protein coupled receptor 83-like protein</fullName>
    </submittedName>
</protein>
<comment type="subcellular location">
    <subcellularLocation>
        <location evidence="1">Membrane</location>
        <topology evidence="1">Multi-pass membrane protein</topology>
    </subcellularLocation>
</comment>
<dbReference type="AlphaFoldDB" id="A0A443S287"/>
<sequence>MENNVTELLENGVLINQSSYNFYTRDVIFITGLNLTALVAVIGNYLILNVISNDVQMKSKTFSLMANMAVSDLMAGLFIWCEMFFCSSYFMEHFVYGEYVCAVNQMSLLTTYFVSTFTLTAIAVDRHRGIIVSPLHQSNKTVAIKLLSWIFGAILNLPIMTANSIPEFFGHKELLTFRVFYKTSLNQTIIRIRGIFVFMCQFGVPLIITSFCYIRIVLILKNRKLIGHHENQRRVEFQKRNYRIVKMLILVLICFTLAWFPIHLSHIYVIFTSTVFIDEPEIPSAFLFLYWLALSSCFFNSLIYFWYYKEFRQQIKKTMSSISVKSFTFSLKSRSSSKSSNCKHDVKQNAEVNI</sequence>
<feature type="transmembrane region" description="Helical" evidence="11">
    <location>
        <begin position="146"/>
        <end position="165"/>
    </location>
</feature>
<keyword evidence="5 9" id="KW-0297">G-protein coupled receptor</keyword>
<evidence type="ECO:0000256" key="3">
    <source>
        <dbReference type="ARBA" id="ARBA00022692"/>
    </source>
</evidence>
<evidence type="ECO:0000313" key="14">
    <source>
        <dbReference type="Proteomes" id="UP000288716"/>
    </source>
</evidence>
<evidence type="ECO:0000256" key="6">
    <source>
        <dbReference type="ARBA" id="ARBA00023136"/>
    </source>
</evidence>
<dbReference type="SUPFAM" id="SSF81321">
    <property type="entry name" value="Family A G protein-coupled receptor-like"/>
    <property type="match status" value="1"/>
</dbReference>
<name>A0A443S287_9ACAR</name>
<proteinExistence type="inferred from homology"/>
<evidence type="ECO:0000256" key="11">
    <source>
        <dbReference type="SAM" id="Phobius"/>
    </source>
</evidence>
<dbReference type="OrthoDB" id="5950040at2759"/>
<comment type="caution">
    <text evidence="13">The sequence shown here is derived from an EMBL/GenBank/DDBJ whole genome shotgun (WGS) entry which is preliminary data.</text>
</comment>
<comment type="similarity">
    <text evidence="2 9">Belongs to the G-protein coupled receptor 1 family.</text>
</comment>
<keyword evidence="14" id="KW-1185">Reference proteome</keyword>
<evidence type="ECO:0000256" key="1">
    <source>
        <dbReference type="ARBA" id="ARBA00004141"/>
    </source>
</evidence>
<keyword evidence="3 9" id="KW-0812">Transmembrane</keyword>
<dbReference type="Proteomes" id="UP000288716">
    <property type="component" value="Unassembled WGS sequence"/>
</dbReference>
<evidence type="ECO:0000256" key="10">
    <source>
        <dbReference type="SAM" id="MobiDB-lite"/>
    </source>
</evidence>
<feature type="transmembrane region" description="Helical" evidence="11">
    <location>
        <begin position="102"/>
        <end position="125"/>
    </location>
</feature>
<dbReference type="GO" id="GO:0016020">
    <property type="term" value="C:membrane"/>
    <property type="evidence" value="ECO:0007669"/>
    <property type="project" value="UniProtKB-SubCell"/>
</dbReference>
<evidence type="ECO:0000256" key="7">
    <source>
        <dbReference type="ARBA" id="ARBA00023170"/>
    </source>
</evidence>
<dbReference type="PROSITE" id="PS00237">
    <property type="entry name" value="G_PROTEIN_RECEP_F1_1"/>
    <property type="match status" value="1"/>
</dbReference>
<gene>
    <name evidence="13" type="ORF">B4U80_14122</name>
</gene>
<dbReference type="Gene3D" id="1.20.1070.10">
    <property type="entry name" value="Rhodopsin 7-helix transmembrane proteins"/>
    <property type="match status" value="1"/>
</dbReference>
<feature type="domain" description="G-protein coupled receptors family 1 profile" evidence="12">
    <location>
        <begin position="43"/>
        <end position="304"/>
    </location>
</feature>
<dbReference type="STRING" id="299467.A0A443S287"/>
<dbReference type="InterPro" id="IPR017452">
    <property type="entry name" value="GPCR_Rhodpsn_7TM"/>
</dbReference>
<dbReference type="VEuPathDB" id="VectorBase:LDEU010436"/>
<keyword evidence="7 9" id="KW-0675">Receptor</keyword>
<evidence type="ECO:0000256" key="2">
    <source>
        <dbReference type="ARBA" id="ARBA00010663"/>
    </source>
</evidence>
<dbReference type="EMBL" id="NCKV01011581">
    <property type="protein sequence ID" value="RWS21604.1"/>
    <property type="molecule type" value="Genomic_DNA"/>
</dbReference>
<feature type="region of interest" description="Disordered" evidence="10">
    <location>
        <begin position="334"/>
        <end position="354"/>
    </location>
</feature>
<feature type="transmembrane region" description="Helical" evidence="11">
    <location>
        <begin position="69"/>
        <end position="90"/>
    </location>
</feature>
<reference evidence="13 14" key="1">
    <citation type="journal article" date="2018" name="Gigascience">
        <title>Genomes of trombidid mites reveal novel predicted allergens and laterally-transferred genes associated with secondary metabolism.</title>
        <authorList>
            <person name="Dong X."/>
            <person name="Chaisiri K."/>
            <person name="Xia D."/>
            <person name="Armstrong S.D."/>
            <person name="Fang Y."/>
            <person name="Donnelly M.J."/>
            <person name="Kadowaki T."/>
            <person name="McGarry J.W."/>
            <person name="Darby A.C."/>
            <person name="Makepeace B.L."/>
        </authorList>
    </citation>
    <scope>NUCLEOTIDE SEQUENCE [LARGE SCALE GENOMIC DNA]</scope>
    <source>
        <strain evidence="13">UoL-UT</strain>
    </source>
</reference>
<evidence type="ECO:0000313" key="13">
    <source>
        <dbReference type="EMBL" id="RWS21604.1"/>
    </source>
</evidence>
<evidence type="ECO:0000256" key="4">
    <source>
        <dbReference type="ARBA" id="ARBA00022989"/>
    </source>
</evidence>
<feature type="transmembrane region" description="Helical" evidence="11">
    <location>
        <begin position="282"/>
        <end position="307"/>
    </location>
</feature>
<dbReference type="GO" id="GO:0004930">
    <property type="term" value="F:G protein-coupled receptor activity"/>
    <property type="evidence" value="ECO:0007669"/>
    <property type="project" value="UniProtKB-KW"/>
</dbReference>
<dbReference type="InterPro" id="IPR000276">
    <property type="entry name" value="GPCR_Rhodpsn"/>
</dbReference>
<keyword evidence="4 11" id="KW-1133">Transmembrane helix</keyword>
<evidence type="ECO:0000256" key="9">
    <source>
        <dbReference type="RuleBase" id="RU000688"/>
    </source>
</evidence>
<dbReference type="Pfam" id="PF00001">
    <property type="entry name" value="7tm_1"/>
    <property type="match status" value="1"/>
</dbReference>
<evidence type="ECO:0000256" key="5">
    <source>
        <dbReference type="ARBA" id="ARBA00023040"/>
    </source>
</evidence>
<feature type="transmembrane region" description="Helical" evidence="11">
    <location>
        <begin position="195"/>
        <end position="220"/>
    </location>
</feature>
<organism evidence="13 14">
    <name type="scientific">Leptotrombidium deliense</name>
    <dbReference type="NCBI Taxonomy" id="299467"/>
    <lineage>
        <taxon>Eukaryota</taxon>
        <taxon>Metazoa</taxon>
        <taxon>Ecdysozoa</taxon>
        <taxon>Arthropoda</taxon>
        <taxon>Chelicerata</taxon>
        <taxon>Arachnida</taxon>
        <taxon>Acari</taxon>
        <taxon>Acariformes</taxon>
        <taxon>Trombidiformes</taxon>
        <taxon>Prostigmata</taxon>
        <taxon>Anystina</taxon>
        <taxon>Parasitengona</taxon>
        <taxon>Trombiculoidea</taxon>
        <taxon>Trombiculidae</taxon>
        <taxon>Leptotrombidium</taxon>
    </lineage>
</organism>
<feature type="transmembrane region" description="Helical" evidence="11">
    <location>
        <begin position="241"/>
        <end position="262"/>
    </location>
</feature>
<evidence type="ECO:0000256" key="8">
    <source>
        <dbReference type="ARBA" id="ARBA00023224"/>
    </source>
</evidence>
<dbReference type="PROSITE" id="PS50262">
    <property type="entry name" value="G_PROTEIN_RECEP_F1_2"/>
    <property type="match status" value="1"/>
</dbReference>
<keyword evidence="6 11" id="KW-0472">Membrane</keyword>